<feature type="region of interest" description="Disordered" evidence="1">
    <location>
        <begin position="36"/>
        <end position="65"/>
    </location>
</feature>
<gene>
    <name evidence="2" type="ORF">QF030_002817</name>
</gene>
<evidence type="ECO:0000313" key="3">
    <source>
        <dbReference type="Proteomes" id="UP001230654"/>
    </source>
</evidence>
<sequence>MRHDPGLAAACAHPAVIPCAGQAAADGPPGEVFTGRPLPQVGDQPVRGAAAAEDGRRAETQKRNL</sequence>
<comment type="caution">
    <text evidence="2">The sequence shown here is derived from an EMBL/GenBank/DDBJ whole genome shotgun (WGS) entry which is preliminary data.</text>
</comment>
<accession>A0ABU0NNH0</accession>
<feature type="compositionally biased region" description="Basic and acidic residues" evidence="1">
    <location>
        <begin position="53"/>
        <end position="65"/>
    </location>
</feature>
<name>A0ABU0NNH0_STRRH</name>
<evidence type="ECO:0000313" key="2">
    <source>
        <dbReference type="EMBL" id="MDQ0580639.1"/>
    </source>
</evidence>
<protein>
    <submittedName>
        <fullName evidence="2">Uncharacterized protein</fullName>
    </submittedName>
</protein>
<proteinExistence type="predicted"/>
<reference evidence="2 3" key="1">
    <citation type="submission" date="2023-07" db="EMBL/GenBank/DDBJ databases">
        <title>Comparative genomics of wheat-associated soil bacteria to identify genetic determinants of phenazine resistance.</title>
        <authorList>
            <person name="Mouncey N."/>
        </authorList>
    </citation>
    <scope>NUCLEOTIDE SEQUENCE [LARGE SCALE GENOMIC DNA]</scope>
    <source>
        <strain evidence="2 3">B2I6</strain>
    </source>
</reference>
<evidence type="ECO:0000256" key="1">
    <source>
        <dbReference type="SAM" id="MobiDB-lite"/>
    </source>
</evidence>
<dbReference type="Proteomes" id="UP001230654">
    <property type="component" value="Unassembled WGS sequence"/>
</dbReference>
<organism evidence="2 3">
    <name type="scientific">Streptomyces rishiriensis</name>
    <dbReference type="NCBI Taxonomy" id="68264"/>
    <lineage>
        <taxon>Bacteria</taxon>
        <taxon>Bacillati</taxon>
        <taxon>Actinomycetota</taxon>
        <taxon>Actinomycetes</taxon>
        <taxon>Kitasatosporales</taxon>
        <taxon>Streptomycetaceae</taxon>
        <taxon>Streptomyces</taxon>
    </lineage>
</organism>
<dbReference type="RefSeq" id="WP_307162979.1">
    <property type="nucleotide sequence ID" value="NZ_JAUSWV010000002.1"/>
</dbReference>
<dbReference type="EMBL" id="JAUSWV010000002">
    <property type="protein sequence ID" value="MDQ0580639.1"/>
    <property type="molecule type" value="Genomic_DNA"/>
</dbReference>
<keyword evidence="3" id="KW-1185">Reference proteome</keyword>